<keyword evidence="3" id="KW-1185">Reference proteome</keyword>
<gene>
    <name evidence="2" type="ORF">BFS30_26235</name>
</gene>
<evidence type="ECO:0000313" key="2">
    <source>
        <dbReference type="EMBL" id="AOM80357.1"/>
    </source>
</evidence>
<dbReference type="KEGG" id="psty:BFS30_26235"/>
<evidence type="ECO:0000259" key="1">
    <source>
        <dbReference type="Pfam" id="PF10988"/>
    </source>
</evidence>
<accession>A0A1D7QNY9</accession>
<dbReference type="InterPro" id="IPR021255">
    <property type="entry name" value="DUF2807"/>
</dbReference>
<proteinExistence type="predicted"/>
<reference evidence="2 3" key="1">
    <citation type="submission" date="2016-08" db="EMBL/GenBank/DDBJ databases">
        <authorList>
            <person name="Seilhamer J.J."/>
        </authorList>
    </citation>
    <scope>NUCLEOTIDE SEQUENCE [LARGE SCALE GENOMIC DNA]</scope>
    <source>
        <strain evidence="2 3">DX4</strain>
    </source>
</reference>
<dbReference type="PANTHER" id="PTHR39200">
    <property type="entry name" value="HYPOTHETICAL EXPORTED PROTEIN"/>
    <property type="match status" value="1"/>
</dbReference>
<dbReference type="Gene3D" id="2.160.20.120">
    <property type="match status" value="1"/>
</dbReference>
<dbReference type="RefSeq" id="WP_069382018.1">
    <property type="nucleotide sequence ID" value="NZ_CP017141.1"/>
</dbReference>
<organism evidence="2 3">
    <name type="scientific">Pedobacter steynii</name>
    <dbReference type="NCBI Taxonomy" id="430522"/>
    <lineage>
        <taxon>Bacteria</taxon>
        <taxon>Pseudomonadati</taxon>
        <taxon>Bacteroidota</taxon>
        <taxon>Sphingobacteriia</taxon>
        <taxon>Sphingobacteriales</taxon>
        <taxon>Sphingobacteriaceae</taxon>
        <taxon>Pedobacter</taxon>
    </lineage>
</organism>
<evidence type="ECO:0000313" key="3">
    <source>
        <dbReference type="Proteomes" id="UP000094313"/>
    </source>
</evidence>
<dbReference type="Proteomes" id="UP000094313">
    <property type="component" value="Chromosome"/>
</dbReference>
<dbReference type="PROSITE" id="PS51257">
    <property type="entry name" value="PROKAR_LIPOPROTEIN"/>
    <property type="match status" value="1"/>
</dbReference>
<dbReference type="AlphaFoldDB" id="A0A1D7QNY9"/>
<dbReference type="Pfam" id="PF10988">
    <property type="entry name" value="DUF2807"/>
    <property type="match status" value="1"/>
</dbReference>
<dbReference type="PANTHER" id="PTHR39200:SF1">
    <property type="entry name" value="AUTO-TRANSPORTER ADHESIN HEAD GIN DOMAIN-CONTAINING PROTEIN-RELATED"/>
    <property type="match status" value="1"/>
</dbReference>
<name>A0A1D7QNY9_9SPHI</name>
<protein>
    <recommendedName>
        <fullName evidence="1">Putative auto-transporter adhesin head GIN domain-containing protein</fullName>
    </recommendedName>
</protein>
<dbReference type="OrthoDB" id="1150922at2"/>
<sequence length="216" mass="23281">MKNIVACMIIGLFLTSCSKDRLTANGDIITETRTPGNFSGVNLSGSKHIHVVYGETFKVDLKGSRNLIPYFRTEIIGDNLHLDYKKVNVKEDDLEVTVTLPAIRNVSLSGSGKVRISGSFPLVDKWKGSISGSGEIITQSVFEVKDLLLNISGSGNANLEKIVAREADVDISGSGDARINASEELKARISGSGKLYYTGNPEIDSRISGSGKIIKF</sequence>
<dbReference type="EMBL" id="CP017141">
    <property type="protein sequence ID" value="AOM80357.1"/>
    <property type="molecule type" value="Genomic_DNA"/>
</dbReference>
<feature type="domain" description="Putative auto-transporter adhesin head GIN" evidence="1">
    <location>
        <begin position="37"/>
        <end position="201"/>
    </location>
</feature>